<dbReference type="InterPro" id="IPR000086">
    <property type="entry name" value="NUDIX_hydrolase_dom"/>
</dbReference>
<dbReference type="InterPro" id="IPR015797">
    <property type="entry name" value="NUDIX_hydrolase-like_dom_sf"/>
</dbReference>
<dbReference type="SUPFAM" id="SSF55811">
    <property type="entry name" value="Nudix"/>
    <property type="match status" value="1"/>
</dbReference>
<proteinExistence type="predicted"/>
<evidence type="ECO:0000313" key="3">
    <source>
        <dbReference type="Proteomes" id="UP000000442"/>
    </source>
</evidence>
<dbReference type="KEGG" id="dat:HRM2_28370"/>
<name>C0QJB2_DESAH</name>
<dbReference type="Pfam" id="PF14803">
    <property type="entry name" value="Zn_ribbon_Nudix"/>
    <property type="match status" value="1"/>
</dbReference>
<dbReference type="Gene3D" id="2.20.70.10">
    <property type="match status" value="1"/>
</dbReference>
<dbReference type="EMBL" id="CP001087">
    <property type="protein sequence ID" value="ACN15925.1"/>
    <property type="molecule type" value="Genomic_DNA"/>
</dbReference>
<sequence length="177" mass="20357">MDIEYCTGCGAPTELKIPADDDHARSICTRCGRVHYDNPKMVVGCIPELNGQVLLCKRNIEPRKGKWTLPAGYLENGESVQDGAVRETREETLADVENVEPYRVFNIVSVHQVYFMFRADLVSDNFGPTSESSEVRLFQERDIPWDEIAFSSIQKTLEHYFKDRKTNNFLFKIFDII</sequence>
<feature type="domain" description="Nudix hydrolase" evidence="1">
    <location>
        <begin position="38"/>
        <end position="161"/>
    </location>
</feature>
<dbReference type="PANTHER" id="PTHR43222">
    <property type="entry name" value="NUDIX HYDROLASE 23"/>
    <property type="match status" value="1"/>
</dbReference>
<dbReference type="eggNOG" id="COG1051">
    <property type="taxonomic scope" value="Bacteria"/>
</dbReference>
<protein>
    <recommendedName>
        <fullName evidence="1">Nudix hydrolase domain-containing protein</fullName>
    </recommendedName>
</protein>
<organism evidence="2 3">
    <name type="scientific">Desulforapulum autotrophicum (strain ATCC 43914 / DSM 3382 / VKM B-1955 / HRM2)</name>
    <name type="common">Desulfobacterium autotrophicum</name>
    <dbReference type="NCBI Taxonomy" id="177437"/>
    <lineage>
        <taxon>Bacteria</taxon>
        <taxon>Pseudomonadati</taxon>
        <taxon>Thermodesulfobacteriota</taxon>
        <taxon>Desulfobacteria</taxon>
        <taxon>Desulfobacterales</taxon>
        <taxon>Desulfobacteraceae</taxon>
        <taxon>Desulforapulum</taxon>
    </lineage>
</organism>
<reference evidence="2 3" key="1">
    <citation type="journal article" date="2009" name="Environ. Microbiol.">
        <title>Genome sequence of Desulfobacterium autotrophicum HRM2, a marine sulfate reducer oxidizing organic carbon completely to carbon dioxide.</title>
        <authorList>
            <person name="Strittmatter A.W."/>
            <person name="Liesegang H."/>
            <person name="Rabus R."/>
            <person name="Decker I."/>
            <person name="Amann J."/>
            <person name="Andres S."/>
            <person name="Henne A."/>
            <person name="Fricke W.F."/>
            <person name="Martinez-Arias R."/>
            <person name="Bartels D."/>
            <person name="Goesmann A."/>
            <person name="Krause L."/>
            <person name="Puehler A."/>
            <person name="Klenk H.P."/>
            <person name="Richter M."/>
            <person name="Schuler M."/>
            <person name="Gloeckner F.O."/>
            <person name="Meyerdierks A."/>
            <person name="Gottschalk G."/>
            <person name="Amann R."/>
        </authorList>
    </citation>
    <scope>NUCLEOTIDE SEQUENCE [LARGE SCALE GENOMIC DNA]</scope>
    <source>
        <strain evidence="3">ATCC 43914 / DSM 3382 / HRM2</strain>
    </source>
</reference>
<dbReference type="PANTHER" id="PTHR43222:SF2">
    <property type="entry name" value="NUDIX HYDROLASE 23, CHLOROPLASTIC"/>
    <property type="match status" value="1"/>
</dbReference>
<accession>C0QJB2</accession>
<dbReference type="HOGENOM" id="CLU_037162_16_1_7"/>
<dbReference type="PROSITE" id="PS51462">
    <property type="entry name" value="NUDIX"/>
    <property type="match status" value="1"/>
</dbReference>
<dbReference type="Pfam" id="PF00293">
    <property type="entry name" value="NUDIX"/>
    <property type="match status" value="1"/>
</dbReference>
<evidence type="ECO:0000259" key="1">
    <source>
        <dbReference type="PROSITE" id="PS51462"/>
    </source>
</evidence>
<evidence type="ECO:0000313" key="2">
    <source>
        <dbReference type="EMBL" id="ACN15925.1"/>
    </source>
</evidence>
<dbReference type="Proteomes" id="UP000000442">
    <property type="component" value="Chromosome"/>
</dbReference>
<dbReference type="STRING" id="177437.HRM2_28370"/>
<keyword evidence="3" id="KW-1185">Reference proteome</keyword>
<dbReference type="InterPro" id="IPR029401">
    <property type="entry name" value="Nudix_N"/>
</dbReference>
<dbReference type="CDD" id="cd04511">
    <property type="entry name" value="NUDIX_Hydrolase"/>
    <property type="match status" value="1"/>
</dbReference>
<dbReference type="Gene3D" id="3.90.79.10">
    <property type="entry name" value="Nucleoside Triphosphate Pyrophosphohydrolase"/>
    <property type="match status" value="1"/>
</dbReference>
<gene>
    <name evidence="2" type="ordered locus">HRM2_28370</name>
</gene>
<dbReference type="RefSeq" id="WP_015904688.1">
    <property type="nucleotide sequence ID" value="NC_012108.1"/>
</dbReference>
<dbReference type="AlphaFoldDB" id="C0QJB2"/>